<comment type="caution">
    <text evidence="7">The sequence shown here is derived from an EMBL/GenBank/DDBJ whole genome shotgun (WGS) entry which is preliminary data.</text>
</comment>
<proteinExistence type="inferred from homology"/>
<dbReference type="Proteomes" id="UP001347146">
    <property type="component" value="Unassembled WGS sequence"/>
</dbReference>
<feature type="region of interest" description="Disordered" evidence="5">
    <location>
        <begin position="383"/>
        <end position="411"/>
    </location>
</feature>
<evidence type="ECO:0000256" key="1">
    <source>
        <dbReference type="ARBA" id="ARBA00022741"/>
    </source>
</evidence>
<evidence type="ECO:0000256" key="6">
    <source>
        <dbReference type="SAM" id="Phobius"/>
    </source>
</evidence>
<accession>A0ABU7MAX2</accession>
<evidence type="ECO:0000256" key="5">
    <source>
        <dbReference type="SAM" id="MobiDB-lite"/>
    </source>
</evidence>
<keyword evidence="1 4" id="KW-0547">Nucleotide-binding</keyword>
<keyword evidence="6" id="KW-0472">Membrane</keyword>
<keyword evidence="2 4" id="KW-0067">ATP-binding</keyword>
<dbReference type="EMBL" id="JAZDUF010000002">
    <property type="protein sequence ID" value="MEE3850205.1"/>
    <property type="molecule type" value="Genomic_DNA"/>
</dbReference>
<dbReference type="Gene3D" id="3.90.640.10">
    <property type="entry name" value="Actin, Chain A, domain 4"/>
    <property type="match status" value="1"/>
</dbReference>
<feature type="transmembrane region" description="Helical" evidence="6">
    <location>
        <begin position="415"/>
        <end position="437"/>
    </location>
</feature>
<feature type="region of interest" description="Disordered" evidence="5">
    <location>
        <begin position="441"/>
        <end position="467"/>
    </location>
</feature>
<dbReference type="SUPFAM" id="SSF53067">
    <property type="entry name" value="Actin-like ATPase domain"/>
    <property type="match status" value="2"/>
</dbReference>
<reference evidence="7 8" key="1">
    <citation type="submission" date="2024-01" db="EMBL/GenBank/DDBJ databases">
        <title>Draft genome sequence of Gordonia sp. LSe1-13.</title>
        <authorList>
            <person name="Suphannarot A."/>
            <person name="Mingma R."/>
        </authorList>
    </citation>
    <scope>NUCLEOTIDE SEQUENCE [LARGE SCALE GENOMIC DNA]</scope>
    <source>
        <strain evidence="7 8">LSe1-13</strain>
    </source>
</reference>
<protein>
    <submittedName>
        <fullName evidence="7">Hsp70 family protein</fullName>
    </submittedName>
</protein>
<dbReference type="Gene3D" id="3.30.420.40">
    <property type="match status" value="2"/>
</dbReference>
<dbReference type="RefSeq" id="WP_330431881.1">
    <property type="nucleotide sequence ID" value="NZ_JAZDUF010000002.1"/>
</dbReference>
<evidence type="ECO:0000256" key="2">
    <source>
        <dbReference type="ARBA" id="ARBA00022840"/>
    </source>
</evidence>
<evidence type="ECO:0000256" key="4">
    <source>
        <dbReference type="RuleBase" id="RU003322"/>
    </source>
</evidence>
<dbReference type="InterPro" id="IPR013126">
    <property type="entry name" value="Hsp_70_fam"/>
</dbReference>
<name>A0ABU7MAX2_9ACTN</name>
<organism evidence="7 8">
    <name type="scientific">Gordonia sesuvii</name>
    <dbReference type="NCBI Taxonomy" id="3116777"/>
    <lineage>
        <taxon>Bacteria</taxon>
        <taxon>Bacillati</taxon>
        <taxon>Actinomycetota</taxon>
        <taxon>Actinomycetes</taxon>
        <taxon>Mycobacteriales</taxon>
        <taxon>Gordoniaceae</taxon>
        <taxon>Gordonia</taxon>
    </lineage>
</organism>
<dbReference type="Pfam" id="PF00012">
    <property type="entry name" value="HSP70"/>
    <property type="match status" value="2"/>
</dbReference>
<evidence type="ECO:0000313" key="8">
    <source>
        <dbReference type="Proteomes" id="UP001347146"/>
    </source>
</evidence>
<gene>
    <name evidence="7" type="ORF">VZC37_07655</name>
</gene>
<evidence type="ECO:0000256" key="3">
    <source>
        <dbReference type="ARBA" id="ARBA00023186"/>
    </source>
</evidence>
<dbReference type="InterPro" id="IPR043129">
    <property type="entry name" value="ATPase_NBD"/>
</dbReference>
<keyword evidence="8" id="KW-1185">Reference proteome</keyword>
<sequence>MADAAWTLAIDFGTSNSAAAHSGATSGGIETLSLSHASHLMPSAVYVEHPDRISVGDAAVNQAQRDPSGFVAAPKRLIGGQPTVTVNGHTFPVSMMVAAVIGAIVHRGTAAHAGTPPSRLILTHPEAWSPQQIQVLVDAAVRAGIPAAAISTISEPRAAAAHYSRSHAMHPGARIAVFDFGGGTLDVAVLTVAGDSTFRVVAARGDNGLGGKNIDAVVARWAEERLGDRDPTLVQWLRREATVDVVQQMQDSIRRGKELLSEAPSATITVPTPQGRQTLQLTRDEFDEMIAPAVDQAIRLTRATLLDAGIHHPDQLTALYLTGGSSRIPLIQHRLGELGPVATLDDPKTVVAQGAAVTARAASAGTGNRGVPVAAQLMPAWQQQRAPMTGAPRPPTASADGIRTDPPGKRRWGRLAGVTVGVVATMGIAAGAVALIARDDAVPPTPRPEQSTAATAAGDTGKDGGRVIDDETALLDALPTALRSSTTECRKSGFTANDALQMSCQIADDSELAPLMTGDGPVSDYIMFNVDDNQAQSEIVNLRNGIYTNGDGELLENSARTAAGEITEDPSAGFFKVRYARTGDGLVASIYGLESLADARTFLTRSGLI</sequence>
<evidence type="ECO:0000313" key="7">
    <source>
        <dbReference type="EMBL" id="MEE3850205.1"/>
    </source>
</evidence>
<dbReference type="PANTHER" id="PTHR19375">
    <property type="entry name" value="HEAT SHOCK PROTEIN 70KDA"/>
    <property type="match status" value="1"/>
</dbReference>
<dbReference type="PRINTS" id="PR00301">
    <property type="entry name" value="HEATSHOCK70"/>
</dbReference>
<comment type="similarity">
    <text evidence="4">Belongs to the heat shock protein 70 family.</text>
</comment>
<keyword evidence="6" id="KW-1133">Transmembrane helix</keyword>
<keyword evidence="6" id="KW-0812">Transmembrane</keyword>
<keyword evidence="3" id="KW-0143">Chaperone</keyword>